<evidence type="ECO:0008006" key="8">
    <source>
        <dbReference type="Google" id="ProtNLM"/>
    </source>
</evidence>
<dbReference type="InterPro" id="IPR009061">
    <property type="entry name" value="DNA-bd_dom_put_sf"/>
</dbReference>
<name>F0V9I1_NEOCL</name>
<dbReference type="InterPro" id="IPR037129">
    <property type="entry name" value="XPA_sf"/>
</dbReference>
<reference evidence="5" key="2">
    <citation type="submission" date="2011-03" db="EMBL/GenBank/DDBJ databases">
        <title>Comparative genomics and transcriptomics of Neospora caninum and Toxoplasma gondii.</title>
        <authorList>
            <person name="Reid A.J."/>
            <person name="Sohal A."/>
            <person name="Harris D."/>
            <person name="Quail M."/>
            <person name="Sanders M."/>
            <person name="Berriman M."/>
            <person name="Wastling J.M."/>
            <person name="Pain A."/>
        </authorList>
    </citation>
    <scope>NUCLEOTIDE SEQUENCE</scope>
    <source>
        <strain evidence="5">Liverpool</strain>
    </source>
</reference>
<dbReference type="InParanoid" id="F0V9I1"/>
<evidence type="ECO:0000256" key="4">
    <source>
        <dbReference type="SAM" id="MobiDB-lite"/>
    </source>
</evidence>
<evidence type="ECO:0000313" key="5">
    <source>
        <dbReference type="EMBL" id="CBZ50406.1"/>
    </source>
</evidence>
<dbReference type="GO" id="GO:0000715">
    <property type="term" value="P:nucleotide-excision repair, DNA damage recognition"/>
    <property type="evidence" value="ECO:0007669"/>
    <property type="project" value="TreeGrafter"/>
</dbReference>
<dbReference type="PANTHER" id="PTHR10142">
    <property type="entry name" value="DNA REPAIR PROTEIN COMPLEMENTING XP-A CELLS"/>
    <property type="match status" value="1"/>
</dbReference>
<dbReference type="Proteomes" id="UP000007494">
    <property type="component" value="Chromosome III"/>
</dbReference>
<keyword evidence="2" id="KW-0862">Zinc</keyword>
<protein>
    <recommendedName>
        <fullName evidence="8">XPA C-terminal domain-containing protein</fullName>
    </recommendedName>
</protein>
<dbReference type="GO" id="GO:0000110">
    <property type="term" value="C:nucleotide-excision repair factor 1 complex"/>
    <property type="evidence" value="ECO:0007669"/>
    <property type="project" value="TreeGrafter"/>
</dbReference>
<dbReference type="OrthoDB" id="332169at2759"/>
<evidence type="ECO:0000256" key="1">
    <source>
        <dbReference type="ARBA" id="ARBA00004123"/>
    </source>
</evidence>
<dbReference type="eggNOG" id="ENOG502R0F0">
    <property type="taxonomic scope" value="Eukaryota"/>
</dbReference>
<dbReference type="GO" id="GO:0003684">
    <property type="term" value="F:damaged DNA binding"/>
    <property type="evidence" value="ECO:0007669"/>
    <property type="project" value="InterPro"/>
</dbReference>
<dbReference type="EMBL" id="FR823383">
    <property type="protein sequence ID" value="CBZ50406.1"/>
    <property type="molecule type" value="Genomic_DNA"/>
</dbReference>
<dbReference type="GeneID" id="13441432"/>
<dbReference type="InterPro" id="IPR000465">
    <property type="entry name" value="XPA/RAD14"/>
</dbReference>
<dbReference type="GO" id="GO:1901255">
    <property type="term" value="P:nucleotide-excision repair involved in interstrand cross-link repair"/>
    <property type="evidence" value="ECO:0007669"/>
    <property type="project" value="TreeGrafter"/>
</dbReference>
<evidence type="ECO:0000313" key="7">
    <source>
        <dbReference type="Proteomes" id="UP000007494"/>
    </source>
</evidence>
<reference evidence="5" key="1">
    <citation type="submission" date="2011-02" db="EMBL/GenBank/DDBJ databases">
        <authorList>
            <person name="Aslett M."/>
        </authorList>
    </citation>
    <scope>NUCLEOTIDE SEQUENCE</scope>
    <source>
        <strain evidence="5">Liverpool</strain>
    </source>
</reference>
<keyword evidence="3" id="KW-0539">Nucleus</keyword>
<reference evidence="7" key="3">
    <citation type="journal article" date="2012" name="PLoS Pathog.">
        <title>Comparative genomics of the apicomplexan parasites Toxoplasma gondii and Neospora caninum: Coccidia differing in host range and transmission strategy.</title>
        <authorList>
            <person name="Reid A.J."/>
            <person name="Vermont S.J."/>
            <person name="Cotton J.A."/>
            <person name="Harris D."/>
            <person name="Hill-Cawthorne G.A."/>
            <person name="Konen-Waisman S."/>
            <person name="Latham S.M."/>
            <person name="Mourier T."/>
            <person name="Norton R."/>
            <person name="Quail M.A."/>
            <person name="Sanders M."/>
            <person name="Shanmugam D."/>
            <person name="Sohal A."/>
            <person name="Wasmuth J.D."/>
            <person name="Brunk B."/>
            <person name="Grigg M.E."/>
            <person name="Howard J.C."/>
            <person name="Parkinson J."/>
            <person name="Roos D.S."/>
            <person name="Trees A.J."/>
            <person name="Berriman M."/>
            <person name="Pain A."/>
            <person name="Wastling J.M."/>
        </authorList>
    </citation>
    <scope>NUCLEOTIDE SEQUENCE [LARGE SCALE GENOMIC DNA]</scope>
    <source>
        <strain evidence="7">Liverpool</strain>
    </source>
</reference>
<evidence type="ECO:0000256" key="3">
    <source>
        <dbReference type="ARBA" id="ARBA00023242"/>
    </source>
</evidence>
<dbReference type="EMBL" id="LN714477">
    <property type="protein sequence ID" value="CEL65014.1"/>
    <property type="molecule type" value="Genomic_DNA"/>
</dbReference>
<keyword evidence="7" id="KW-1185">Reference proteome</keyword>
<dbReference type="GO" id="GO:0070914">
    <property type="term" value="P:UV-damage excision repair"/>
    <property type="evidence" value="ECO:0007669"/>
    <property type="project" value="TreeGrafter"/>
</dbReference>
<feature type="region of interest" description="Disordered" evidence="4">
    <location>
        <begin position="113"/>
        <end position="197"/>
    </location>
</feature>
<proteinExistence type="predicted"/>
<dbReference type="AlphaFoldDB" id="F0V9I1"/>
<reference evidence="6" key="4">
    <citation type="journal article" date="2015" name="PLoS ONE">
        <title>Comprehensive Evaluation of Toxoplasma gondii VEG and Neospora caninum LIV Genomes with Tachyzoite Stage Transcriptome and Proteome Defines Novel Transcript Features.</title>
        <authorList>
            <person name="Ramaprasad A."/>
            <person name="Mourier T."/>
            <person name="Naeem R."/>
            <person name="Malas T.B."/>
            <person name="Moussa E."/>
            <person name="Panigrahi A."/>
            <person name="Vermont S.J."/>
            <person name="Otto T.D."/>
            <person name="Wastling J."/>
            <person name="Pain A."/>
        </authorList>
    </citation>
    <scope>NUCLEOTIDE SEQUENCE</scope>
    <source>
        <strain evidence="6">Liverpool</strain>
    </source>
</reference>
<dbReference type="VEuPathDB" id="ToxoDB:NCLIV_008750"/>
<evidence type="ECO:0000256" key="2">
    <source>
        <dbReference type="ARBA" id="ARBA00022833"/>
    </source>
</evidence>
<dbReference type="CDD" id="cd21075">
    <property type="entry name" value="DBD_XPA-like"/>
    <property type="match status" value="1"/>
</dbReference>
<dbReference type="RefSeq" id="XP_003880440.1">
    <property type="nucleotide sequence ID" value="XM_003880391.1"/>
</dbReference>
<comment type="subcellular location">
    <subcellularLocation>
        <location evidence="1">Nucleus</location>
    </subcellularLocation>
</comment>
<feature type="compositionally biased region" description="Basic residues" evidence="4">
    <location>
        <begin position="138"/>
        <end position="148"/>
    </location>
</feature>
<dbReference type="PANTHER" id="PTHR10142:SF0">
    <property type="entry name" value="DNA REPAIR PROTEIN COMPLEMENTING XP-A CELLS"/>
    <property type="match status" value="1"/>
</dbReference>
<dbReference type="Gene3D" id="3.90.530.10">
    <property type="entry name" value="XPA C-terminal domain"/>
    <property type="match status" value="1"/>
</dbReference>
<dbReference type="SUPFAM" id="SSF46955">
    <property type="entry name" value="Putative DNA-binding domain"/>
    <property type="match status" value="1"/>
</dbReference>
<dbReference type="GO" id="GO:0006284">
    <property type="term" value="P:base-excision repair"/>
    <property type="evidence" value="ECO:0007669"/>
    <property type="project" value="TreeGrafter"/>
</dbReference>
<gene>
    <name evidence="6" type="ORF">BN1204_008750</name>
    <name evidence="5" type="ORF">NCLIV_008750</name>
</gene>
<organism evidence="5 7">
    <name type="scientific">Neospora caninum (strain Liverpool)</name>
    <dbReference type="NCBI Taxonomy" id="572307"/>
    <lineage>
        <taxon>Eukaryota</taxon>
        <taxon>Sar</taxon>
        <taxon>Alveolata</taxon>
        <taxon>Apicomplexa</taxon>
        <taxon>Conoidasida</taxon>
        <taxon>Coccidia</taxon>
        <taxon>Eucoccidiorida</taxon>
        <taxon>Eimeriorina</taxon>
        <taxon>Sarcocystidae</taxon>
        <taxon>Neospora</taxon>
    </lineage>
</organism>
<accession>F0V9I1</accession>
<sequence length="197" mass="22206">MRATLHVEKEICPDTVDGENLQRQITQQEAAQTFCLPLQSLRDAVSQGLLTVEERPNPHGASFKPMRLYRFGEVQQLAWRVWGGQEKLEEERERRREQRWQLRQKQALGSVIAPQGPGILGDFETKLSTQRGSGGQGRPKKRLRAHAKSRQEGPEPQPGRRRTVVDSRACPAILGQAEASAAQTPTRPSDDLVWEVI</sequence>
<evidence type="ECO:0000313" key="6">
    <source>
        <dbReference type="EMBL" id="CEL65014.1"/>
    </source>
</evidence>